<proteinExistence type="predicted"/>
<comment type="caution">
    <text evidence="1">The sequence shown here is derived from an EMBL/GenBank/DDBJ whole genome shotgun (WGS) entry which is preliminary data.</text>
</comment>
<evidence type="ECO:0000313" key="2">
    <source>
        <dbReference type="Proteomes" id="UP000297861"/>
    </source>
</evidence>
<protein>
    <submittedName>
        <fullName evidence="1">Uncharacterized protein</fullName>
    </submittedName>
</protein>
<accession>A0A4Y8KTU8</accession>
<dbReference type="EMBL" id="SOML01000017">
    <property type="protein sequence ID" value="TFD92586.1"/>
    <property type="molecule type" value="Genomic_DNA"/>
</dbReference>
<organism evidence="1 2">
    <name type="scientific">Dysgonomonas capnocytophagoides</name>
    <dbReference type="NCBI Taxonomy" id="45254"/>
    <lineage>
        <taxon>Bacteria</taxon>
        <taxon>Pseudomonadati</taxon>
        <taxon>Bacteroidota</taxon>
        <taxon>Bacteroidia</taxon>
        <taxon>Bacteroidales</taxon>
        <taxon>Dysgonomonadaceae</taxon>
        <taxon>Dysgonomonas</taxon>
    </lineage>
</organism>
<reference evidence="1 2" key="1">
    <citation type="submission" date="2019-03" db="EMBL/GenBank/DDBJ databases">
        <title>San Antonio Military Medical Center submission to MRSN (WRAIR), pending publication.</title>
        <authorList>
            <person name="Blyth D.M."/>
            <person name="Mccarthy S.L."/>
            <person name="Schall S.E."/>
            <person name="Stam J.A."/>
            <person name="Ong A.C."/>
            <person name="Mcgann P.T."/>
        </authorList>
    </citation>
    <scope>NUCLEOTIDE SEQUENCE [LARGE SCALE GENOMIC DNA]</scope>
    <source>
        <strain evidence="1 2">MRSN571793</strain>
    </source>
</reference>
<dbReference type="RefSeq" id="WP_134437543.1">
    <property type="nucleotide sequence ID" value="NZ_SOML01000017.1"/>
</dbReference>
<dbReference type="Proteomes" id="UP000297861">
    <property type="component" value="Unassembled WGS sequence"/>
</dbReference>
<evidence type="ECO:0000313" key="1">
    <source>
        <dbReference type="EMBL" id="TFD92586.1"/>
    </source>
</evidence>
<sequence>MKNEILDEALRLLSESTEEEIRRNNPPERTRLINTSMPCVSFHPDSQRPIAYLDDIVVDRAAFEHAKSLVSKKHSDINTPSARNDINCIIADFRLGASFVFKHLTCWISVLQILPEECPDLLRSHIPDVECTEKVLVKTNTGSVIEASRVKSAIDPKIWKWCGGFTGEEIMSWMPLYK</sequence>
<gene>
    <name evidence="1" type="ORF">E2605_18680</name>
</gene>
<keyword evidence="2" id="KW-1185">Reference proteome</keyword>
<name>A0A4Y8KTU8_9BACT</name>
<dbReference type="AlphaFoldDB" id="A0A4Y8KTU8"/>